<feature type="chain" id="PRO_5020337356" evidence="11">
    <location>
        <begin position="23"/>
        <end position="372"/>
    </location>
</feature>
<dbReference type="GO" id="GO:0046872">
    <property type="term" value="F:metal ion binding"/>
    <property type="evidence" value="ECO:0007669"/>
    <property type="project" value="UniProtKB-KW"/>
</dbReference>
<feature type="binding site" description="axial binding residue" evidence="9">
    <location>
        <position position="306"/>
    </location>
    <ligand>
        <name>heme c</name>
        <dbReference type="ChEBI" id="CHEBI:61717"/>
        <label>2</label>
    </ligand>
    <ligandPart>
        <name>Fe</name>
        <dbReference type="ChEBI" id="CHEBI:18248"/>
    </ligandPart>
</feature>
<comment type="cofactor">
    <cofactor evidence="8">
        <name>heme</name>
        <dbReference type="ChEBI" id="CHEBI:30413"/>
    </cofactor>
    <text evidence="8">Binds 2 heme groups.</text>
</comment>
<evidence type="ECO:0000256" key="6">
    <source>
        <dbReference type="ARBA" id="ARBA00023002"/>
    </source>
</evidence>
<feature type="binding site" description="axial binding residue" evidence="9">
    <location>
        <position position="231"/>
    </location>
    <ligand>
        <name>heme c</name>
        <dbReference type="ChEBI" id="CHEBI:61717"/>
        <label>2</label>
    </ligand>
    <ligandPart>
        <name>Fe</name>
        <dbReference type="ChEBI" id="CHEBI:18248"/>
    </ligandPart>
</feature>
<keyword evidence="6" id="KW-0560">Oxidoreductase</keyword>
<evidence type="ECO:0000313" key="14">
    <source>
        <dbReference type="Proteomes" id="UP000290174"/>
    </source>
</evidence>
<keyword evidence="13" id="KW-0575">Peroxidase</keyword>
<evidence type="ECO:0000256" key="2">
    <source>
        <dbReference type="ARBA" id="ARBA00022617"/>
    </source>
</evidence>
<dbReference type="InterPro" id="IPR004852">
    <property type="entry name" value="Di-haem_cyt_c_peroxidsae"/>
</dbReference>
<dbReference type="InterPro" id="IPR009056">
    <property type="entry name" value="Cyt_c-like_dom"/>
</dbReference>
<dbReference type="InterPro" id="IPR026259">
    <property type="entry name" value="MauG/Cytc_peroxidase"/>
</dbReference>
<dbReference type="PANTHER" id="PTHR30600:SF7">
    <property type="entry name" value="CYTOCHROME C PEROXIDASE-RELATED"/>
    <property type="match status" value="1"/>
</dbReference>
<dbReference type="AlphaFoldDB" id="A0A4Q0QUZ1"/>
<dbReference type="PIRSF" id="PIRSF000294">
    <property type="entry name" value="Cytochrome-c_peroxidase"/>
    <property type="match status" value="1"/>
</dbReference>
<accession>A0A4Q0QUZ1</accession>
<protein>
    <submittedName>
        <fullName evidence="13">Cytochrome-c peroxidase</fullName>
    </submittedName>
</protein>
<feature type="binding site" description="axial binding residue" evidence="9">
    <location>
        <position position="85"/>
    </location>
    <ligand>
        <name>heme c</name>
        <dbReference type="ChEBI" id="CHEBI:61717"/>
        <label>1</label>
    </ligand>
    <ligandPart>
        <name>Fe</name>
        <dbReference type="ChEBI" id="CHEBI:18248"/>
    </ligandPart>
</feature>
<reference evidence="13 14" key="1">
    <citation type="submission" date="2018-11" db="EMBL/GenBank/DDBJ databases">
        <title>Bradyrhizobium sp. nov., isolated from effective nodules of peanut in China.</title>
        <authorList>
            <person name="Li Y."/>
        </authorList>
    </citation>
    <scope>NUCLEOTIDE SEQUENCE [LARGE SCALE GENOMIC DNA]</scope>
    <source>
        <strain evidence="13 14">CCBAU 51770</strain>
    </source>
</reference>
<comment type="caution">
    <text evidence="13">The sequence shown here is derived from an EMBL/GenBank/DDBJ whole genome shotgun (WGS) entry which is preliminary data.</text>
</comment>
<feature type="domain" description="Cytochrome c" evidence="12">
    <location>
        <begin position="213"/>
        <end position="331"/>
    </location>
</feature>
<evidence type="ECO:0000256" key="10">
    <source>
        <dbReference type="SAM" id="MobiDB-lite"/>
    </source>
</evidence>
<gene>
    <name evidence="13" type="ORF">EAS61_07915</name>
</gene>
<evidence type="ECO:0000256" key="1">
    <source>
        <dbReference type="ARBA" id="ARBA00004418"/>
    </source>
</evidence>
<dbReference type="InterPro" id="IPR036909">
    <property type="entry name" value="Cyt_c-like_dom_sf"/>
</dbReference>
<evidence type="ECO:0000256" key="11">
    <source>
        <dbReference type="SAM" id="SignalP"/>
    </source>
</evidence>
<feature type="region of interest" description="Disordered" evidence="10">
    <location>
        <begin position="340"/>
        <end position="372"/>
    </location>
</feature>
<dbReference type="GO" id="GO:0042597">
    <property type="term" value="C:periplasmic space"/>
    <property type="evidence" value="ECO:0007669"/>
    <property type="project" value="UniProtKB-SubCell"/>
</dbReference>
<dbReference type="GO" id="GO:0009055">
    <property type="term" value="F:electron transfer activity"/>
    <property type="evidence" value="ECO:0007669"/>
    <property type="project" value="InterPro"/>
</dbReference>
<dbReference type="PROSITE" id="PS51007">
    <property type="entry name" value="CYTC"/>
    <property type="match status" value="2"/>
</dbReference>
<organism evidence="13 14">
    <name type="scientific">Bradyrhizobium zhanjiangense</name>
    <dbReference type="NCBI Taxonomy" id="1325107"/>
    <lineage>
        <taxon>Bacteria</taxon>
        <taxon>Pseudomonadati</taxon>
        <taxon>Pseudomonadota</taxon>
        <taxon>Alphaproteobacteria</taxon>
        <taxon>Hyphomicrobiales</taxon>
        <taxon>Nitrobacteraceae</taxon>
        <taxon>Bradyrhizobium</taxon>
    </lineage>
</organism>
<feature type="binding site" description="covalent" evidence="8">
    <location>
        <position position="227"/>
    </location>
    <ligand>
        <name>heme c</name>
        <dbReference type="ChEBI" id="CHEBI:61717"/>
        <label>2</label>
    </ligand>
</feature>
<proteinExistence type="predicted"/>
<dbReference type="PANTHER" id="PTHR30600">
    <property type="entry name" value="CYTOCHROME C PEROXIDASE-RELATED"/>
    <property type="match status" value="1"/>
</dbReference>
<feature type="domain" description="Cytochrome c" evidence="12">
    <location>
        <begin position="59"/>
        <end position="168"/>
    </location>
</feature>
<dbReference type="EMBL" id="RKMK01000005">
    <property type="protein sequence ID" value="RXH00959.1"/>
    <property type="molecule type" value="Genomic_DNA"/>
</dbReference>
<feature type="binding site" description="covalent" evidence="8">
    <location>
        <position position="84"/>
    </location>
    <ligand>
        <name>heme c</name>
        <dbReference type="ChEBI" id="CHEBI:61717"/>
        <label>1</label>
    </ligand>
</feature>
<feature type="binding site" description="covalent" evidence="8">
    <location>
        <position position="230"/>
    </location>
    <ligand>
        <name>heme c</name>
        <dbReference type="ChEBI" id="CHEBI:61717"/>
        <label>2</label>
    </ligand>
</feature>
<dbReference type="GO" id="GO:0020037">
    <property type="term" value="F:heme binding"/>
    <property type="evidence" value="ECO:0007669"/>
    <property type="project" value="InterPro"/>
</dbReference>
<name>A0A4Q0QUZ1_9BRAD</name>
<evidence type="ECO:0000259" key="12">
    <source>
        <dbReference type="PROSITE" id="PS51007"/>
    </source>
</evidence>
<evidence type="ECO:0000256" key="5">
    <source>
        <dbReference type="ARBA" id="ARBA00022764"/>
    </source>
</evidence>
<dbReference type="Gene3D" id="1.10.760.10">
    <property type="entry name" value="Cytochrome c-like domain"/>
    <property type="match status" value="2"/>
</dbReference>
<evidence type="ECO:0000256" key="7">
    <source>
        <dbReference type="ARBA" id="ARBA00023004"/>
    </source>
</evidence>
<dbReference type="GO" id="GO:0004130">
    <property type="term" value="F:cytochrome-c peroxidase activity"/>
    <property type="evidence" value="ECO:0007669"/>
    <property type="project" value="TreeGrafter"/>
</dbReference>
<dbReference type="InterPro" id="IPR051395">
    <property type="entry name" value="Cytochrome_c_Peroxidase/MauG"/>
</dbReference>
<keyword evidence="2 8" id="KW-0349">Heme</keyword>
<evidence type="ECO:0000256" key="8">
    <source>
        <dbReference type="PIRSR" id="PIRSR000294-1"/>
    </source>
</evidence>
<dbReference type="Pfam" id="PF03150">
    <property type="entry name" value="CCP_MauG"/>
    <property type="match status" value="1"/>
</dbReference>
<evidence type="ECO:0000256" key="3">
    <source>
        <dbReference type="ARBA" id="ARBA00022723"/>
    </source>
</evidence>
<keyword evidence="4 11" id="KW-0732">Signal</keyword>
<feature type="signal peptide" evidence="11">
    <location>
        <begin position="1"/>
        <end position="22"/>
    </location>
</feature>
<keyword evidence="3 9" id="KW-0479">Metal-binding</keyword>
<dbReference type="SUPFAM" id="SSF46626">
    <property type="entry name" value="Cytochrome c"/>
    <property type="match status" value="2"/>
</dbReference>
<evidence type="ECO:0000256" key="4">
    <source>
        <dbReference type="ARBA" id="ARBA00022729"/>
    </source>
</evidence>
<keyword evidence="5" id="KW-0574">Periplasm</keyword>
<dbReference type="Proteomes" id="UP000290174">
    <property type="component" value="Unassembled WGS sequence"/>
</dbReference>
<evidence type="ECO:0000256" key="9">
    <source>
        <dbReference type="PIRSR" id="PIRSR000294-2"/>
    </source>
</evidence>
<keyword evidence="7 9" id="KW-0408">Iron</keyword>
<comment type="subcellular location">
    <subcellularLocation>
        <location evidence="1">Periplasm</location>
    </subcellularLocation>
</comment>
<comment type="PTM">
    <text evidence="8">Binds 2 heme groups per subunit.</text>
</comment>
<evidence type="ECO:0000313" key="13">
    <source>
        <dbReference type="EMBL" id="RXH00959.1"/>
    </source>
</evidence>
<feature type="binding site" description="covalent" evidence="8">
    <location>
        <position position="81"/>
    </location>
    <ligand>
        <name>heme c</name>
        <dbReference type="ChEBI" id="CHEBI:61717"/>
        <label>1</label>
    </ligand>
</feature>
<sequence>MWCSRFRLAALIAAVAVVGLVAATFDVRGATDDLLAQAQQVFQPLPKDMATPEFPITPERVELGRTLFFDPRVSVDGTTSCARCHQPSLYGTDGLAKPHGAHDKINPRNAPTILNAALQLNAHWRGDRKNVEDQATQALVGPTSFGNLDYASAMNRIKGIPGYLGMFERAFPGETNSVTPDNWGKAIGSYERALVTPSRFDQYLSGDARALSATEQRGLRTFLETGCTACHNGPGVGGGSFQKFGAVEDYWNETKSAEIDKGRFDVTHDEADMYVFKVPVLRNVAVTPPYFHDGSVNALPEAVRIMAKVQLGKDLAEQDVADIVAFLGSLTGELPDHFRNAPVLPPTPSKLQGIKQLGRAGERQPDRGPTVD</sequence>